<evidence type="ECO:0000256" key="1">
    <source>
        <dbReference type="SAM" id="MobiDB-lite"/>
    </source>
</evidence>
<accession>A0A1M6MGV4</accession>
<evidence type="ECO:0000313" key="3">
    <source>
        <dbReference type="Proteomes" id="UP000184172"/>
    </source>
</evidence>
<gene>
    <name evidence="2" type="ORF">SAMN04487908_12718</name>
</gene>
<dbReference type="STRING" id="797419.SAMN05216556_12520"/>
<proteinExistence type="predicted"/>
<keyword evidence="3" id="KW-1185">Reference proteome</keyword>
<feature type="compositionally biased region" description="Polar residues" evidence="1">
    <location>
        <begin position="197"/>
        <end position="208"/>
    </location>
</feature>
<name>A0A1M6MGV4_9FLAO</name>
<reference evidence="3" key="1">
    <citation type="submission" date="2016-11" db="EMBL/GenBank/DDBJ databases">
        <authorList>
            <person name="Varghese N."/>
            <person name="Submissions S."/>
        </authorList>
    </citation>
    <scope>NUCLEOTIDE SEQUENCE [LARGE SCALE GENOMIC DNA]</scope>
    <source>
        <strain evidence="3">DSM 26349</strain>
    </source>
</reference>
<dbReference type="EMBL" id="FQYV01000027">
    <property type="protein sequence ID" value="SHJ82606.1"/>
    <property type="molecule type" value="Genomic_DNA"/>
</dbReference>
<dbReference type="RefSeq" id="WP_234946500.1">
    <property type="nucleotide sequence ID" value="NZ_FNNS01000025.1"/>
</dbReference>
<dbReference type="AlphaFoldDB" id="A0A1M6MGV4"/>
<sequence>MTISKDKRLNPSHISLYMALFNLWNINRFPTEFIIIRDEVMKLSKIGSKSTYHRCLKQLDTWKYLRYFPSHNSFKGSRISLFIFGTTTGQPLDLGVSNQGQPLDLGVPNQGQPLVSYINNNKHKENIYKLELPKNENLVISFFLKNNWPKIEAQKFYAHYAAIGWKIGGKIKMTNWHASAKSWMLKSKDLSLKQIKSPPSQNQDNLKTTKSKNYKEPL</sequence>
<feature type="region of interest" description="Disordered" evidence="1">
    <location>
        <begin position="194"/>
        <end position="218"/>
    </location>
</feature>
<dbReference type="Proteomes" id="UP000184172">
    <property type="component" value="Unassembled WGS sequence"/>
</dbReference>
<protein>
    <submittedName>
        <fullName evidence="2">Uncharacterized protein</fullName>
    </submittedName>
</protein>
<organism evidence="2 3">
    <name type="scientific">Aequorivita viscosa</name>
    <dbReference type="NCBI Taxonomy" id="797419"/>
    <lineage>
        <taxon>Bacteria</taxon>
        <taxon>Pseudomonadati</taxon>
        <taxon>Bacteroidota</taxon>
        <taxon>Flavobacteriia</taxon>
        <taxon>Flavobacteriales</taxon>
        <taxon>Flavobacteriaceae</taxon>
        <taxon>Aequorivita</taxon>
    </lineage>
</organism>
<evidence type="ECO:0000313" key="2">
    <source>
        <dbReference type="EMBL" id="SHJ82606.1"/>
    </source>
</evidence>